<accession>A0A6G4XRV1</accession>
<evidence type="ECO:0000313" key="5">
    <source>
        <dbReference type="EMBL" id="NGO80319.1"/>
    </source>
</evidence>
<feature type="transmembrane region" description="Helical" evidence="2">
    <location>
        <begin position="85"/>
        <end position="109"/>
    </location>
</feature>
<dbReference type="Proteomes" id="UP000481109">
    <property type="component" value="Unassembled WGS sequence"/>
</dbReference>
<sequence>MAIPPPPQDNPYGPPQQSPQPPPYGQQPPNGQRAPYGQPPYGQQPYGQQPGQPYGQQPGQPPYGQYPGYGNGWAPYPAAPRTSGFAIAALVTCVLCFLPLGLVFGLVALRQIKKTGQSGKGLAISGLVVNSVTLLLTLLFFVSGAASEFWGGFNDGMKEAQQEQSLTPEKGQCFNVPAGAEEGYVEEINIVPCAGPHDSEVYGSFRLEHSTFPGQGTIEDLADERCATLLGDYVVDADALAENVVSDYMSPTQESWNVGDREVTCVFVDENGGKLTSSLRDAGGTPGDTPSDTPEDSSGGTSGGTEPADPGAEPAPGEGADV</sequence>
<dbReference type="Pfam" id="PF13845">
    <property type="entry name" value="Septum_form"/>
    <property type="match status" value="1"/>
</dbReference>
<comment type="caution">
    <text evidence="5">The sequence shown here is derived from an EMBL/GenBank/DDBJ whole genome shotgun (WGS) entry which is preliminary data.</text>
</comment>
<evidence type="ECO:0000259" key="4">
    <source>
        <dbReference type="Pfam" id="PF13845"/>
    </source>
</evidence>
<evidence type="ECO:0000256" key="1">
    <source>
        <dbReference type="SAM" id="MobiDB-lite"/>
    </source>
</evidence>
<gene>
    <name evidence="5" type="ORF">G6045_32385</name>
</gene>
<organism evidence="5 6">
    <name type="scientific">Streptomyces mesophilus</name>
    <dbReference type="NCBI Taxonomy" id="1775132"/>
    <lineage>
        <taxon>Bacteria</taxon>
        <taxon>Bacillati</taxon>
        <taxon>Actinomycetota</taxon>
        <taxon>Actinomycetes</taxon>
        <taxon>Kitasatosporales</taxon>
        <taxon>Streptomycetaceae</taxon>
        <taxon>Streptomyces</taxon>
    </lineage>
</organism>
<keyword evidence="2" id="KW-0812">Transmembrane</keyword>
<proteinExistence type="predicted"/>
<keyword evidence="2" id="KW-0472">Membrane</keyword>
<evidence type="ECO:0000259" key="3">
    <source>
        <dbReference type="Pfam" id="PF13828"/>
    </source>
</evidence>
<dbReference type="EMBL" id="JAAKZW010000208">
    <property type="protein sequence ID" value="NGO80319.1"/>
    <property type="molecule type" value="Genomic_DNA"/>
</dbReference>
<dbReference type="SUPFAM" id="SSF81995">
    <property type="entry name" value="beta-sandwich domain of Sec23/24"/>
    <property type="match status" value="1"/>
</dbReference>
<name>A0A6G4XRV1_9ACTN</name>
<feature type="compositionally biased region" description="Pro residues" evidence="1">
    <location>
        <begin position="1"/>
        <end position="26"/>
    </location>
</feature>
<feature type="region of interest" description="Disordered" evidence="1">
    <location>
        <begin position="275"/>
        <end position="322"/>
    </location>
</feature>
<protein>
    <submittedName>
        <fullName evidence="5">DUF4190 domain-containing protein</fullName>
    </submittedName>
</protein>
<evidence type="ECO:0000313" key="6">
    <source>
        <dbReference type="Proteomes" id="UP000481109"/>
    </source>
</evidence>
<feature type="domain" description="DUF4190" evidence="3">
    <location>
        <begin position="86"/>
        <end position="140"/>
    </location>
</feature>
<feature type="compositionally biased region" description="Low complexity" evidence="1">
    <location>
        <begin position="27"/>
        <end position="66"/>
    </location>
</feature>
<evidence type="ECO:0000256" key="2">
    <source>
        <dbReference type="SAM" id="Phobius"/>
    </source>
</evidence>
<reference evidence="5 6" key="1">
    <citation type="submission" date="2020-02" db="EMBL/GenBank/DDBJ databases">
        <title>Whole-genome analyses of novel actinobacteria.</title>
        <authorList>
            <person name="Sahin N."/>
            <person name="Tokatli A."/>
        </authorList>
    </citation>
    <scope>NUCLEOTIDE SEQUENCE [LARGE SCALE GENOMIC DNA]</scope>
    <source>
        <strain evidence="5 6">YC504</strain>
    </source>
</reference>
<feature type="domain" description="Septum formation-related" evidence="4">
    <location>
        <begin position="160"/>
        <end position="265"/>
    </location>
</feature>
<keyword evidence="6" id="KW-1185">Reference proteome</keyword>
<dbReference type="InterPro" id="IPR026004">
    <property type="entry name" value="Septum_form"/>
</dbReference>
<dbReference type="InterPro" id="IPR025241">
    <property type="entry name" value="DUF4190"/>
</dbReference>
<dbReference type="Pfam" id="PF13828">
    <property type="entry name" value="DUF4190"/>
    <property type="match status" value="1"/>
</dbReference>
<feature type="transmembrane region" description="Helical" evidence="2">
    <location>
        <begin position="121"/>
        <end position="142"/>
    </location>
</feature>
<dbReference type="AlphaFoldDB" id="A0A6G4XRV1"/>
<feature type="region of interest" description="Disordered" evidence="1">
    <location>
        <begin position="1"/>
        <end position="66"/>
    </location>
</feature>
<dbReference type="RefSeq" id="WP_165335744.1">
    <property type="nucleotide sequence ID" value="NZ_JAAKZW010000208.1"/>
</dbReference>
<feature type="compositionally biased region" description="Low complexity" evidence="1">
    <location>
        <begin position="296"/>
        <end position="322"/>
    </location>
</feature>
<keyword evidence="2" id="KW-1133">Transmembrane helix</keyword>